<evidence type="ECO:0000313" key="9">
    <source>
        <dbReference type="Proteomes" id="UP000294360"/>
    </source>
</evidence>
<organism evidence="8 9">
    <name type="scientific">Methylocella tundrae</name>
    <dbReference type="NCBI Taxonomy" id="227605"/>
    <lineage>
        <taxon>Bacteria</taxon>
        <taxon>Pseudomonadati</taxon>
        <taxon>Pseudomonadota</taxon>
        <taxon>Alphaproteobacteria</taxon>
        <taxon>Hyphomicrobiales</taxon>
        <taxon>Beijerinckiaceae</taxon>
        <taxon>Methylocella</taxon>
    </lineage>
</organism>
<comment type="pathway">
    <text evidence="7">Cofactor biosynthesis; pyridoxine 5'-phosphate biosynthesis; pyridoxine 5'-phosphate from D-erythrose 4-phosphate: step 4/5.</text>
</comment>
<dbReference type="InterPro" id="IPR005255">
    <property type="entry name" value="PdxA_fam"/>
</dbReference>
<dbReference type="NCBIfam" id="TIGR00557">
    <property type="entry name" value="pdxA"/>
    <property type="match status" value="1"/>
</dbReference>
<feature type="binding site" evidence="7">
    <location>
        <position position="224"/>
    </location>
    <ligand>
        <name>a divalent metal cation</name>
        <dbReference type="ChEBI" id="CHEBI:60240"/>
        <note>ligand shared between dimeric partners</note>
    </ligand>
</feature>
<comment type="subunit">
    <text evidence="7">Homodimer.</text>
</comment>
<name>A0A4U8Z5E3_METTU</name>
<feature type="binding site" evidence="7">
    <location>
        <position position="145"/>
    </location>
    <ligand>
        <name>substrate</name>
    </ligand>
</feature>
<dbReference type="PANTHER" id="PTHR30004">
    <property type="entry name" value="4-HYDROXYTHREONINE-4-PHOSPHATE DEHYDROGENASE"/>
    <property type="match status" value="1"/>
</dbReference>
<keyword evidence="7" id="KW-0460">Magnesium</keyword>
<dbReference type="GO" id="GO:0005737">
    <property type="term" value="C:cytoplasm"/>
    <property type="evidence" value="ECO:0007669"/>
    <property type="project" value="UniProtKB-SubCell"/>
</dbReference>
<dbReference type="GO" id="GO:0000287">
    <property type="term" value="F:magnesium ion binding"/>
    <property type="evidence" value="ECO:0007669"/>
    <property type="project" value="UniProtKB-UniRule"/>
</dbReference>
<evidence type="ECO:0000256" key="1">
    <source>
        <dbReference type="ARBA" id="ARBA00022490"/>
    </source>
</evidence>
<evidence type="ECO:0000313" key="8">
    <source>
        <dbReference type="EMBL" id="VFU10730.1"/>
    </source>
</evidence>
<proteinExistence type="inferred from homology"/>
<dbReference type="Gene3D" id="3.40.718.10">
    <property type="entry name" value="Isopropylmalate Dehydrogenase"/>
    <property type="match status" value="1"/>
</dbReference>
<dbReference type="UniPathway" id="UPA00244">
    <property type="reaction ID" value="UER00312"/>
</dbReference>
<feature type="binding site" evidence="7">
    <location>
        <position position="305"/>
    </location>
    <ligand>
        <name>substrate</name>
    </ligand>
</feature>
<dbReference type="GO" id="GO:0008270">
    <property type="term" value="F:zinc ion binding"/>
    <property type="evidence" value="ECO:0007669"/>
    <property type="project" value="UniProtKB-UniRule"/>
</dbReference>
<dbReference type="Pfam" id="PF04166">
    <property type="entry name" value="PdxA"/>
    <property type="match status" value="1"/>
</dbReference>
<gene>
    <name evidence="7 8" type="primary">pdxA</name>
    <name evidence="8" type="ORF">MTUNDRAET4_3849</name>
</gene>
<keyword evidence="5 7" id="KW-0520">NAD</keyword>
<sequence length="344" mass="36069">MTGEPHGKTLLALTRGDPSGIGPELALKAWAALHQDPEAPAFLIAAEPDHLAALAQRLRLAVPIEPIGAATDAAALFRRALPVLDSKLTVKGKPGSPHAEDAAGTIASIETCVNLVKAGAAAAIVTNPIAKEVLYRAGFPHPGHTEFLGALAERLYQSSVRPVMLLWSPELAVVPATIHIALKDVPARLTTDLLVETGRIVAHDFRQRFGLAHPRLAFTGLNPHAGEGGAMGREEIDVIAPALAQLKAAGIDVSGPHPADTLFDAKARKTYDVVIAMYHDQALIPIKTIAFAHAVNVTLGLPFIRTSPDHGTAFAIAGQGVADPSSLIEALRLAGRLANECPAR</sequence>
<feature type="binding site" evidence="7">
    <location>
        <position position="144"/>
    </location>
    <ligand>
        <name>substrate</name>
    </ligand>
</feature>
<keyword evidence="6 7" id="KW-0664">Pyridoxine biosynthesis</keyword>
<dbReference type="InterPro" id="IPR037510">
    <property type="entry name" value="PdxA"/>
</dbReference>
<comment type="catalytic activity">
    <reaction evidence="7">
        <text>4-(phosphooxy)-L-threonine + NAD(+) = 3-amino-2-oxopropyl phosphate + CO2 + NADH</text>
        <dbReference type="Rhea" id="RHEA:32275"/>
        <dbReference type="ChEBI" id="CHEBI:16526"/>
        <dbReference type="ChEBI" id="CHEBI:57279"/>
        <dbReference type="ChEBI" id="CHEBI:57540"/>
        <dbReference type="ChEBI" id="CHEBI:57945"/>
        <dbReference type="ChEBI" id="CHEBI:58452"/>
        <dbReference type="EC" id="1.1.1.262"/>
    </reaction>
</comment>
<keyword evidence="3 7" id="KW-0521">NADP</keyword>
<dbReference type="EC" id="1.1.1.262" evidence="7"/>
<accession>A0A4U8Z5E3</accession>
<keyword evidence="7" id="KW-0862">Zinc</keyword>
<keyword evidence="1 7" id="KW-0963">Cytoplasm</keyword>
<keyword evidence="7" id="KW-0170">Cobalt</keyword>
<dbReference type="GO" id="GO:0008615">
    <property type="term" value="P:pyridoxine biosynthetic process"/>
    <property type="evidence" value="ECO:0007669"/>
    <property type="project" value="UniProtKB-UniRule"/>
</dbReference>
<feature type="binding site" evidence="7">
    <location>
        <position position="179"/>
    </location>
    <ligand>
        <name>a divalent metal cation</name>
        <dbReference type="ChEBI" id="CHEBI:60240"/>
        <note>ligand shared between dimeric partners</note>
    </ligand>
</feature>
<dbReference type="GO" id="GO:0050897">
    <property type="term" value="F:cobalt ion binding"/>
    <property type="evidence" value="ECO:0007669"/>
    <property type="project" value="UniProtKB-UniRule"/>
</dbReference>
<evidence type="ECO:0000256" key="6">
    <source>
        <dbReference type="ARBA" id="ARBA00023096"/>
    </source>
</evidence>
<evidence type="ECO:0000256" key="5">
    <source>
        <dbReference type="ARBA" id="ARBA00023027"/>
    </source>
</evidence>
<comment type="subcellular location">
    <subcellularLocation>
        <location evidence="7">Cytoplasm</location>
    </subcellularLocation>
</comment>
<protein>
    <recommendedName>
        <fullName evidence="7">4-hydroxythreonine-4-phosphate dehydrogenase</fullName>
        <ecNumber evidence="7">1.1.1.262</ecNumber>
    </recommendedName>
    <alternativeName>
        <fullName evidence="7">4-(phosphohydroxy)-L-threonine dehydrogenase</fullName>
    </alternativeName>
</protein>
<dbReference type="Proteomes" id="UP000294360">
    <property type="component" value="Chromosome"/>
</dbReference>
<keyword evidence="2 7" id="KW-0479">Metal-binding</keyword>
<evidence type="ECO:0000256" key="7">
    <source>
        <dbReference type="HAMAP-Rule" id="MF_00536"/>
    </source>
</evidence>
<evidence type="ECO:0000256" key="4">
    <source>
        <dbReference type="ARBA" id="ARBA00023002"/>
    </source>
</evidence>
<dbReference type="GO" id="GO:0051287">
    <property type="term" value="F:NAD binding"/>
    <property type="evidence" value="ECO:0007669"/>
    <property type="project" value="InterPro"/>
</dbReference>
<dbReference type="EMBL" id="LR536450">
    <property type="protein sequence ID" value="VFU10730.1"/>
    <property type="molecule type" value="Genomic_DNA"/>
</dbReference>
<keyword evidence="4 7" id="KW-0560">Oxidoreductase</keyword>
<comment type="function">
    <text evidence="7">Catalyzes the NAD(P)-dependent oxidation of 4-(phosphooxy)-L-threonine (HTP) into 2-amino-3-oxo-4-(phosphooxy)butyric acid which spontaneously decarboxylates to form 3-amino-2-oxopropyl phosphate (AHAP).</text>
</comment>
<feature type="binding site" evidence="7">
    <location>
        <position position="279"/>
    </location>
    <ligand>
        <name>a divalent metal cation</name>
        <dbReference type="ChEBI" id="CHEBI:60240"/>
        <note>ligand shared between dimeric partners</note>
    </ligand>
</feature>
<dbReference type="HAMAP" id="MF_00536">
    <property type="entry name" value="PdxA"/>
    <property type="match status" value="1"/>
</dbReference>
<feature type="binding site" evidence="7">
    <location>
        <position position="287"/>
    </location>
    <ligand>
        <name>substrate</name>
    </ligand>
</feature>
<comment type="miscellaneous">
    <text evidence="7">The active site is located at the dimer interface.</text>
</comment>
<evidence type="ECO:0000256" key="3">
    <source>
        <dbReference type="ARBA" id="ARBA00022857"/>
    </source>
</evidence>
<dbReference type="KEGG" id="mtun:MTUNDRAET4_3849"/>
<evidence type="ECO:0000256" key="2">
    <source>
        <dbReference type="ARBA" id="ARBA00022723"/>
    </source>
</evidence>
<comment type="cofactor">
    <cofactor evidence="7">
        <name>Zn(2+)</name>
        <dbReference type="ChEBI" id="CHEBI:29105"/>
    </cofactor>
    <cofactor evidence="7">
        <name>Mg(2+)</name>
        <dbReference type="ChEBI" id="CHEBI:18420"/>
    </cofactor>
    <cofactor evidence="7">
        <name>Co(2+)</name>
        <dbReference type="ChEBI" id="CHEBI:48828"/>
    </cofactor>
    <text evidence="7">Binds 1 divalent metal cation per subunit. Can use ions such as Zn(2+), Mg(2+) or Co(2+).</text>
</comment>
<comment type="similarity">
    <text evidence="7">Belongs to the PdxA family.</text>
</comment>
<reference evidence="8 9" key="1">
    <citation type="submission" date="2019-03" db="EMBL/GenBank/DDBJ databases">
        <authorList>
            <person name="Kox A.R. M."/>
        </authorList>
    </citation>
    <scope>NUCLEOTIDE SEQUENCE [LARGE SCALE GENOMIC DNA]</scope>
    <source>
        <strain evidence="8">MTUNDRAET4 annotated genome</strain>
    </source>
</reference>
<dbReference type="AlphaFoldDB" id="A0A4U8Z5E3"/>
<dbReference type="PANTHER" id="PTHR30004:SF6">
    <property type="entry name" value="D-THREONATE 4-PHOSPHATE DEHYDROGENASE"/>
    <property type="match status" value="1"/>
</dbReference>
<feature type="binding site" evidence="7">
    <location>
        <position position="296"/>
    </location>
    <ligand>
        <name>substrate</name>
    </ligand>
</feature>
<dbReference type="RefSeq" id="WP_134491600.1">
    <property type="nucleotide sequence ID" value="NZ_CP139089.1"/>
</dbReference>
<dbReference type="OrthoDB" id="9801783at2"/>
<dbReference type="SUPFAM" id="SSF53659">
    <property type="entry name" value="Isocitrate/Isopropylmalate dehydrogenase-like"/>
    <property type="match status" value="1"/>
</dbReference>
<dbReference type="GO" id="GO:0042823">
    <property type="term" value="P:pyridoxal phosphate biosynthetic process"/>
    <property type="evidence" value="ECO:0007669"/>
    <property type="project" value="UniProtKB-UniRule"/>
</dbReference>
<dbReference type="NCBIfam" id="NF003699">
    <property type="entry name" value="PRK05312.1"/>
    <property type="match status" value="1"/>
</dbReference>
<dbReference type="GO" id="GO:0050570">
    <property type="term" value="F:4-hydroxythreonine-4-phosphate dehydrogenase activity"/>
    <property type="evidence" value="ECO:0007669"/>
    <property type="project" value="UniProtKB-UniRule"/>
</dbReference>